<dbReference type="Proteomes" id="UP000306317">
    <property type="component" value="Unassembled WGS sequence"/>
</dbReference>
<feature type="transmembrane region" description="Helical" evidence="1">
    <location>
        <begin position="12"/>
        <end position="32"/>
    </location>
</feature>
<dbReference type="EMBL" id="MWIO01000034">
    <property type="protein sequence ID" value="THD06473.1"/>
    <property type="molecule type" value="Genomic_DNA"/>
</dbReference>
<feature type="transmembrane region" description="Helical" evidence="1">
    <location>
        <begin position="52"/>
        <end position="75"/>
    </location>
</feature>
<gene>
    <name evidence="2" type="ORF">B1991_12955</name>
</gene>
<sequence>MFAAFAAFLKDLVTYILAAVLGIVALAISSIPVPDWIANNSMGSLLGQTGSIVGFFMVQLKIPAALSLIGAGYAFRLVRKFATLFQW</sequence>
<keyword evidence="3" id="KW-1185">Reference proteome</keyword>
<evidence type="ECO:0008006" key="4">
    <source>
        <dbReference type="Google" id="ProtNLM"/>
    </source>
</evidence>
<name>A0A4S3KDB3_9GAMM</name>
<keyword evidence="1" id="KW-1133">Transmembrane helix</keyword>
<protein>
    <recommendedName>
        <fullName evidence="4">DUF2523 domain-containing protein</fullName>
    </recommendedName>
</protein>
<keyword evidence="1" id="KW-0812">Transmembrane</keyword>
<proteinExistence type="predicted"/>
<evidence type="ECO:0000313" key="2">
    <source>
        <dbReference type="EMBL" id="THD06473.1"/>
    </source>
</evidence>
<accession>A0A4S3KDB3</accession>
<dbReference type="AlphaFoldDB" id="A0A4S3KDB3"/>
<comment type="caution">
    <text evidence="2">The sequence shown here is derived from an EMBL/GenBank/DDBJ whole genome shotgun (WGS) entry which is preliminary data.</text>
</comment>
<keyword evidence="1" id="KW-0472">Membrane</keyword>
<evidence type="ECO:0000256" key="1">
    <source>
        <dbReference type="SAM" id="Phobius"/>
    </source>
</evidence>
<evidence type="ECO:0000313" key="3">
    <source>
        <dbReference type="Proteomes" id="UP000306317"/>
    </source>
</evidence>
<organism evidence="2 3">
    <name type="scientific">Rhodanobacter lindaniclasticus</name>
    <dbReference type="NCBI Taxonomy" id="75310"/>
    <lineage>
        <taxon>Bacteria</taxon>
        <taxon>Pseudomonadati</taxon>
        <taxon>Pseudomonadota</taxon>
        <taxon>Gammaproteobacteria</taxon>
        <taxon>Lysobacterales</taxon>
        <taxon>Rhodanobacteraceae</taxon>
        <taxon>Rhodanobacter</taxon>
    </lineage>
</organism>
<reference evidence="2 3" key="1">
    <citation type="submission" date="2017-02" db="EMBL/GenBank/DDBJ databases">
        <title>Whole genome sequencing of Rhodanobacter lindaniclasticus DSM 17932.</title>
        <authorList>
            <person name="Kumar S."/>
            <person name="Patil P."/>
            <person name="Patil P.B."/>
        </authorList>
    </citation>
    <scope>NUCLEOTIDE SEQUENCE [LARGE SCALE GENOMIC DNA]</scope>
    <source>
        <strain evidence="2 3">DSM 17932</strain>
    </source>
</reference>